<dbReference type="SUPFAM" id="SSF53822">
    <property type="entry name" value="Periplasmic binding protein-like I"/>
    <property type="match status" value="1"/>
</dbReference>
<reference evidence="15" key="1">
    <citation type="journal article" date="2023" name="Mol. Biol. Evol.">
        <title>Third-Generation Sequencing Reveals the Adaptive Role of the Epigenome in Three Deep-Sea Polychaetes.</title>
        <authorList>
            <person name="Perez M."/>
            <person name="Aroh O."/>
            <person name="Sun Y."/>
            <person name="Lan Y."/>
            <person name="Juniper S.K."/>
            <person name="Young C.R."/>
            <person name="Angers B."/>
            <person name="Qian P.Y."/>
        </authorList>
    </citation>
    <scope>NUCLEOTIDE SEQUENCE</scope>
    <source>
        <strain evidence="15">R07B-5</strain>
    </source>
</reference>
<evidence type="ECO:0000256" key="11">
    <source>
        <dbReference type="SAM" id="MobiDB-lite"/>
    </source>
</evidence>
<keyword evidence="2" id="KW-0813">Transport</keyword>
<dbReference type="Gene3D" id="1.10.287.70">
    <property type="match status" value="1"/>
</dbReference>
<feature type="transmembrane region" description="Helical" evidence="12">
    <location>
        <begin position="343"/>
        <end position="364"/>
    </location>
</feature>
<feature type="transmembrane region" description="Helical" evidence="12">
    <location>
        <begin position="603"/>
        <end position="625"/>
    </location>
</feature>
<evidence type="ECO:0000256" key="8">
    <source>
        <dbReference type="ARBA" id="ARBA00023180"/>
    </source>
</evidence>
<feature type="domain" description="Ionotropic glutamate receptor L-glutamate and glycine-binding" evidence="14">
    <location>
        <begin position="186"/>
        <end position="290"/>
    </location>
</feature>
<organism evidence="15 16">
    <name type="scientific">Ridgeia piscesae</name>
    <name type="common">Tubeworm</name>
    <dbReference type="NCBI Taxonomy" id="27915"/>
    <lineage>
        <taxon>Eukaryota</taxon>
        <taxon>Metazoa</taxon>
        <taxon>Spiralia</taxon>
        <taxon>Lophotrochozoa</taxon>
        <taxon>Annelida</taxon>
        <taxon>Polychaeta</taxon>
        <taxon>Sedentaria</taxon>
        <taxon>Canalipalpata</taxon>
        <taxon>Sabellida</taxon>
        <taxon>Siboglinidae</taxon>
        <taxon>Ridgeia</taxon>
    </lineage>
</organism>
<keyword evidence="10" id="KW-0407">Ion channel</keyword>
<gene>
    <name evidence="15" type="ORF">NP493_86g05019</name>
</gene>
<evidence type="ECO:0000256" key="5">
    <source>
        <dbReference type="ARBA" id="ARBA00023065"/>
    </source>
</evidence>
<dbReference type="AlphaFoldDB" id="A0AAD9UI27"/>
<evidence type="ECO:0000256" key="3">
    <source>
        <dbReference type="ARBA" id="ARBA00022692"/>
    </source>
</evidence>
<comment type="caution">
    <text evidence="15">The sequence shown here is derived from an EMBL/GenBank/DDBJ whole genome shotgun (WGS) entry which is preliminary data.</text>
</comment>
<evidence type="ECO:0000313" key="15">
    <source>
        <dbReference type="EMBL" id="KAK2190151.1"/>
    </source>
</evidence>
<keyword evidence="16" id="KW-1185">Reference proteome</keyword>
<evidence type="ECO:0000313" key="16">
    <source>
        <dbReference type="Proteomes" id="UP001209878"/>
    </source>
</evidence>
<dbReference type="SUPFAM" id="SSF53850">
    <property type="entry name" value="Periplasmic binding protein-like II"/>
    <property type="match status" value="1"/>
</dbReference>
<dbReference type="SMART" id="SM00079">
    <property type="entry name" value="PBPe"/>
    <property type="match status" value="1"/>
</dbReference>
<keyword evidence="6 12" id="KW-0472">Membrane</keyword>
<feature type="domain" description="Ionotropic glutamate receptor C-terminal" evidence="13">
    <location>
        <begin position="176"/>
        <end position="581"/>
    </location>
</feature>
<dbReference type="EMBL" id="JAODUO010000087">
    <property type="protein sequence ID" value="KAK2190151.1"/>
    <property type="molecule type" value="Genomic_DNA"/>
</dbReference>
<keyword evidence="4 12" id="KW-1133">Transmembrane helix</keyword>
<dbReference type="InterPro" id="IPR015683">
    <property type="entry name" value="Ionotropic_Glu_rcpt"/>
</dbReference>
<feature type="transmembrane region" description="Helical" evidence="12">
    <location>
        <begin position="416"/>
        <end position="439"/>
    </location>
</feature>
<proteinExistence type="predicted"/>
<dbReference type="InterPro" id="IPR001320">
    <property type="entry name" value="Iontro_rcpt_C"/>
</dbReference>
<keyword evidence="3 12" id="KW-0812">Transmembrane</keyword>
<dbReference type="FunFam" id="3.40.190.10:FF:000155">
    <property type="entry name" value="Glutamate receptor ionotropic, NMDA 2B"/>
    <property type="match status" value="1"/>
</dbReference>
<dbReference type="Pfam" id="PF00060">
    <property type="entry name" value="Lig_chan"/>
    <property type="match status" value="1"/>
</dbReference>
<sequence length="837" mass="92853">MTRSLPADCSVRRGFMSEAEAIFEVASSLGLTGAGFVWILSKAAVSTKRPPREYPVGILGIDYDKNTPIKDGLGVWAQAMQNLAMSGELGLRNMSLTPNLSCDSQANIPWEHGPTLYDFMRNVSLPVTFADDGSAVDTELKIKNLNKKRTWAPIGTWQSKNDEIVMDDISWPGGQPTPPKGRPDSVANATRDPTLYKCCSGLCIDLLRLLSDKIGFDYELFEVEDEKWGAYDKWEGGGRKAEGGERRAESGGRWVVGGGRRADGGGRRAESGGRRTATGEWNGLVRSLMDGKADISMTSLKITPKRSEMIDFSVPFLETGITIIVAVRDGVISPTAFLEPYDYPSWCLILVFSVHASGAAIFIFEWLSPNGLDRGNRPIREHRFSLFRSFWLIWAMLFGAAVNVDNPRGVSSRFLGNIWALFAVVFTASYTANLAAFMITKEDYDRLTGIQDWRLMNPTAHRPPFKFATVPHGSTETTMMNNYPKMHRYMSPYNKSEVAYGVKAVKDGEINAFIYDATVLEYLAAHDDKCKLRTVGNWYAMTGYGVGFPKGSKWIQQFNKYMLQFQHDGEMERLQKFWLAGACKKKDGGESSMPLGIPNFTSAYILLAAGMLLGAILLLLEHTYFKFFRDSLRKIDRCGCCGLVSLSMGQSLTFERSVMQAIELQRNFKCKNPICETQTWKLKHKLDLALLRIDRLQKQVTGSGLAPEGAPPAPSTEAAAIGWRPGLEPTVARSDNERPATGRQPATNSHQCVVDTIHSTPYSANSSEPSNPAQGRLSHSPLSGSPATTSRDSRSSSPDDAGRRTMGVRVERWPKRRKGHLYTRVNSDEHVMKETVL</sequence>
<evidence type="ECO:0000256" key="2">
    <source>
        <dbReference type="ARBA" id="ARBA00022448"/>
    </source>
</evidence>
<dbReference type="Gene3D" id="3.40.50.2300">
    <property type="match status" value="2"/>
</dbReference>
<feature type="compositionally biased region" description="Low complexity" evidence="11">
    <location>
        <begin position="785"/>
        <end position="799"/>
    </location>
</feature>
<dbReference type="InterPro" id="IPR028082">
    <property type="entry name" value="Peripla_BP_I"/>
</dbReference>
<keyword evidence="5" id="KW-0406">Ion transport</keyword>
<keyword evidence="7" id="KW-0675">Receptor</keyword>
<comment type="subcellular location">
    <subcellularLocation>
        <location evidence="1">Membrane</location>
        <topology evidence="1">Multi-pass membrane protein</topology>
    </subcellularLocation>
</comment>
<evidence type="ECO:0000256" key="4">
    <source>
        <dbReference type="ARBA" id="ARBA00022989"/>
    </source>
</evidence>
<protein>
    <submittedName>
        <fullName evidence="15">Uncharacterized protein</fullName>
    </submittedName>
</protein>
<dbReference type="InterPro" id="IPR019594">
    <property type="entry name" value="Glu/Gly-bd"/>
</dbReference>
<dbReference type="Pfam" id="PF10613">
    <property type="entry name" value="Lig_chan-Glu_bd"/>
    <property type="match status" value="1"/>
</dbReference>
<dbReference type="GO" id="GO:0016020">
    <property type="term" value="C:membrane"/>
    <property type="evidence" value="ECO:0007669"/>
    <property type="project" value="UniProtKB-SubCell"/>
</dbReference>
<evidence type="ECO:0000256" key="12">
    <source>
        <dbReference type="SAM" id="Phobius"/>
    </source>
</evidence>
<dbReference type="Proteomes" id="UP001209878">
    <property type="component" value="Unassembled WGS sequence"/>
</dbReference>
<evidence type="ECO:0000256" key="9">
    <source>
        <dbReference type="ARBA" id="ARBA00023286"/>
    </source>
</evidence>
<dbReference type="Gene3D" id="3.40.190.10">
    <property type="entry name" value="Periplasmic binding protein-like II"/>
    <property type="match status" value="2"/>
</dbReference>
<dbReference type="GO" id="GO:0015276">
    <property type="term" value="F:ligand-gated monoatomic ion channel activity"/>
    <property type="evidence" value="ECO:0007669"/>
    <property type="project" value="InterPro"/>
</dbReference>
<evidence type="ECO:0000256" key="1">
    <source>
        <dbReference type="ARBA" id="ARBA00004141"/>
    </source>
</evidence>
<evidence type="ECO:0000256" key="7">
    <source>
        <dbReference type="ARBA" id="ARBA00023170"/>
    </source>
</evidence>
<evidence type="ECO:0000259" key="14">
    <source>
        <dbReference type="SMART" id="SM00918"/>
    </source>
</evidence>
<feature type="compositionally biased region" description="Polar residues" evidence="11">
    <location>
        <begin position="744"/>
        <end position="773"/>
    </location>
</feature>
<name>A0AAD9UI27_RIDPI</name>
<keyword evidence="9" id="KW-1071">Ligand-gated ion channel</keyword>
<dbReference type="PANTHER" id="PTHR18966">
    <property type="entry name" value="IONOTROPIC GLUTAMATE RECEPTOR"/>
    <property type="match status" value="1"/>
</dbReference>
<dbReference type="SMART" id="SM00918">
    <property type="entry name" value="Lig_chan-Glu_bd"/>
    <property type="match status" value="1"/>
</dbReference>
<feature type="transmembrane region" description="Helical" evidence="12">
    <location>
        <begin position="21"/>
        <end position="40"/>
    </location>
</feature>
<accession>A0AAD9UI27</accession>
<evidence type="ECO:0000256" key="10">
    <source>
        <dbReference type="ARBA" id="ARBA00023303"/>
    </source>
</evidence>
<feature type="transmembrane region" description="Helical" evidence="12">
    <location>
        <begin position="385"/>
        <end position="404"/>
    </location>
</feature>
<keyword evidence="8" id="KW-0325">Glycoprotein</keyword>
<feature type="region of interest" description="Disordered" evidence="11">
    <location>
        <begin position="728"/>
        <end position="818"/>
    </location>
</feature>
<evidence type="ECO:0000259" key="13">
    <source>
        <dbReference type="SMART" id="SM00079"/>
    </source>
</evidence>
<evidence type="ECO:0000256" key="6">
    <source>
        <dbReference type="ARBA" id="ARBA00023136"/>
    </source>
</evidence>